<protein>
    <submittedName>
        <fullName evidence="1">Uncharacterized protein</fullName>
    </submittedName>
</protein>
<accession>A0A517SUL5</accession>
<evidence type="ECO:0000313" key="2">
    <source>
        <dbReference type="Proteomes" id="UP000315003"/>
    </source>
</evidence>
<dbReference type="OrthoDB" id="8855652at2"/>
<dbReference type="RefSeq" id="WP_145271937.1">
    <property type="nucleotide sequence ID" value="NZ_CP036272.1"/>
</dbReference>
<organism evidence="1 2">
    <name type="scientific">Stieleria bergensis</name>
    <dbReference type="NCBI Taxonomy" id="2528025"/>
    <lineage>
        <taxon>Bacteria</taxon>
        <taxon>Pseudomonadati</taxon>
        <taxon>Planctomycetota</taxon>
        <taxon>Planctomycetia</taxon>
        <taxon>Pirellulales</taxon>
        <taxon>Pirellulaceae</taxon>
        <taxon>Stieleria</taxon>
    </lineage>
</organism>
<reference evidence="1 2" key="1">
    <citation type="submission" date="2019-02" db="EMBL/GenBank/DDBJ databases">
        <title>Deep-cultivation of Planctomycetes and their phenomic and genomic characterization uncovers novel biology.</title>
        <authorList>
            <person name="Wiegand S."/>
            <person name="Jogler M."/>
            <person name="Boedeker C."/>
            <person name="Pinto D."/>
            <person name="Vollmers J."/>
            <person name="Rivas-Marin E."/>
            <person name="Kohn T."/>
            <person name="Peeters S.H."/>
            <person name="Heuer A."/>
            <person name="Rast P."/>
            <person name="Oberbeckmann S."/>
            <person name="Bunk B."/>
            <person name="Jeske O."/>
            <person name="Meyerdierks A."/>
            <person name="Storesund J.E."/>
            <person name="Kallscheuer N."/>
            <person name="Luecker S."/>
            <person name="Lage O.M."/>
            <person name="Pohl T."/>
            <person name="Merkel B.J."/>
            <person name="Hornburger P."/>
            <person name="Mueller R.-W."/>
            <person name="Bruemmer F."/>
            <person name="Labrenz M."/>
            <person name="Spormann A.M."/>
            <person name="Op den Camp H."/>
            <person name="Overmann J."/>
            <person name="Amann R."/>
            <person name="Jetten M.S.M."/>
            <person name="Mascher T."/>
            <person name="Medema M.H."/>
            <person name="Devos D.P."/>
            <person name="Kaster A.-K."/>
            <person name="Ovreas L."/>
            <person name="Rohde M."/>
            <person name="Galperin M.Y."/>
            <person name="Jogler C."/>
        </authorList>
    </citation>
    <scope>NUCLEOTIDE SEQUENCE [LARGE SCALE GENOMIC DNA]</scope>
    <source>
        <strain evidence="1 2">SV_7m_r</strain>
    </source>
</reference>
<dbReference type="AlphaFoldDB" id="A0A517SUL5"/>
<dbReference type="EMBL" id="CP036272">
    <property type="protein sequence ID" value="QDT59825.1"/>
    <property type="molecule type" value="Genomic_DNA"/>
</dbReference>
<keyword evidence="2" id="KW-1185">Reference proteome</keyword>
<name>A0A517SUL5_9BACT</name>
<dbReference type="Proteomes" id="UP000315003">
    <property type="component" value="Chromosome"/>
</dbReference>
<sequence>MRLLQIQEYLAMLDGGAETADADERLTEAALAAAESLWPTLHLAAWGDLPRTVESVARCVNSGIRLVHVTADWINCYLILVFPPESDETDCYILFDIGSEYSEITFECPAFGIRKAVSEELIEEYVPRLQQADSDPFAILDLGNGSYMQTLADPSGYFVEYQLVSLASHYTLPAPVDAQTVIALFKSYAFGKKEWSVNHQWNKLAF</sequence>
<gene>
    <name evidence="1" type="ORF">SV7mr_23370</name>
</gene>
<proteinExistence type="predicted"/>
<evidence type="ECO:0000313" key="1">
    <source>
        <dbReference type="EMBL" id="QDT59825.1"/>
    </source>
</evidence>